<dbReference type="Proteomes" id="UP000799750">
    <property type="component" value="Unassembled WGS sequence"/>
</dbReference>
<dbReference type="Pfam" id="PF12311">
    <property type="entry name" value="DUF3632"/>
    <property type="match status" value="1"/>
</dbReference>
<dbReference type="AlphaFoldDB" id="A0A6A6QW64"/>
<dbReference type="InterPro" id="IPR022085">
    <property type="entry name" value="OpdG"/>
</dbReference>
<proteinExistence type="predicted"/>
<sequence>MASTFPCTAADEPSQIDTIIADRSIHSFAIPQDPCFPAYSIIASYMTGFLALAATVTSLATPIDHAYTHPLIPTARTALPEPSAAGTSLDAFDPAWLASAEMLPWELWYAVLHHARRNSWRDTVSHSALIWEPGVVWSELHMLGPSLIESFGAPAIYAPGDAEKISVPQTHAWTNVGGFVARLAAAGVWGVQFGVRFLKGPKWTLGQKAKVIMSNTGVGKGRHLDCEMPAAAVWMILAGELVWERRVAGWREEVELEGRFSGERWERWKGDFESVSRRGDVAVETREMAREAFQRMEELERGRA</sequence>
<dbReference type="OrthoDB" id="3350591at2759"/>
<organism evidence="1 2">
    <name type="scientific">Lophium mytilinum</name>
    <dbReference type="NCBI Taxonomy" id="390894"/>
    <lineage>
        <taxon>Eukaryota</taxon>
        <taxon>Fungi</taxon>
        <taxon>Dikarya</taxon>
        <taxon>Ascomycota</taxon>
        <taxon>Pezizomycotina</taxon>
        <taxon>Dothideomycetes</taxon>
        <taxon>Pleosporomycetidae</taxon>
        <taxon>Mytilinidiales</taxon>
        <taxon>Mytilinidiaceae</taxon>
        <taxon>Lophium</taxon>
    </lineage>
</organism>
<keyword evidence="2" id="KW-1185">Reference proteome</keyword>
<accession>A0A6A6QW64</accession>
<dbReference type="PANTHER" id="PTHR38797:SF4">
    <property type="entry name" value="NUCLEAR PORE COMPLEX PROTEIN NUP85"/>
    <property type="match status" value="1"/>
</dbReference>
<gene>
    <name evidence="1" type="ORF">BU16DRAFT_538992</name>
</gene>
<protein>
    <submittedName>
        <fullName evidence="1">Uncharacterized protein</fullName>
    </submittedName>
</protein>
<evidence type="ECO:0000313" key="2">
    <source>
        <dbReference type="Proteomes" id="UP000799750"/>
    </source>
</evidence>
<evidence type="ECO:0000313" key="1">
    <source>
        <dbReference type="EMBL" id="KAF2496456.1"/>
    </source>
</evidence>
<dbReference type="InterPro" id="IPR053204">
    <property type="entry name" value="Oxopyrrolidines_Biosynth-assoc"/>
</dbReference>
<name>A0A6A6QW64_9PEZI</name>
<dbReference type="EMBL" id="MU004188">
    <property type="protein sequence ID" value="KAF2496456.1"/>
    <property type="molecule type" value="Genomic_DNA"/>
</dbReference>
<dbReference type="PANTHER" id="PTHR38797">
    <property type="entry name" value="NUCLEAR PORE COMPLEX PROTEIN NUP85-RELATED"/>
    <property type="match status" value="1"/>
</dbReference>
<reference evidence="1" key="1">
    <citation type="journal article" date="2020" name="Stud. Mycol.">
        <title>101 Dothideomycetes genomes: a test case for predicting lifestyles and emergence of pathogens.</title>
        <authorList>
            <person name="Haridas S."/>
            <person name="Albert R."/>
            <person name="Binder M."/>
            <person name="Bloem J."/>
            <person name="Labutti K."/>
            <person name="Salamov A."/>
            <person name="Andreopoulos B."/>
            <person name="Baker S."/>
            <person name="Barry K."/>
            <person name="Bills G."/>
            <person name="Bluhm B."/>
            <person name="Cannon C."/>
            <person name="Castanera R."/>
            <person name="Culley D."/>
            <person name="Daum C."/>
            <person name="Ezra D."/>
            <person name="Gonzalez J."/>
            <person name="Henrissat B."/>
            <person name="Kuo A."/>
            <person name="Liang C."/>
            <person name="Lipzen A."/>
            <person name="Lutzoni F."/>
            <person name="Magnuson J."/>
            <person name="Mondo S."/>
            <person name="Nolan M."/>
            <person name="Ohm R."/>
            <person name="Pangilinan J."/>
            <person name="Park H.-J."/>
            <person name="Ramirez L."/>
            <person name="Alfaro M."/>
            <person name="Sun H."/>
            <person name="Tritt A."/>
            <person name="Yoshinaga Y."/>
            <person name="Zwiers L.-H."/>
            <person name="Turgeon B."/>
            <person name="Goodwin S."/>
            <person name="Spatafora J."/>
            <person name="Crous P."/>
            <person name="Grigoriev I."/>
        </authorList>
    </citation>
    <scope>NUCLEOTIDE SEQUENCE</scope>
    <source>
        <strain evidence="1">CBS 269.34</strain>
    </source>
</reference>